<dbReference type="EMBL" id="CP002913">
    <property type="protein sequence ID" value="AEK19209.1"/>
    <property type="molecule type" value="Genomic_DNA"/>
</dbReference>
<evidence type="ECO:0000313" key="3">
    <source>
        <dbReference type="Proteomes" id="UP000008889"/>
    </source>
</evidence>
<proteinExistence type="predicted"/>
<feature type="transmembrane region" description="Helical" evidence="1">
    <location>
        <begin position="16"/>
        <end position="36"/>
    </location>
</feature>
<keyword evidence="1" id="KW-1133">Transmembrane helix</keyword>
<dbReference type="KEGG" id="mmd:GYY_01610"/>
<keyword evidence="1" id="KW-0472">Membrane</keyword>
<dbReference type="HOGENOM" id="CLU_3245341_0_0_2"/>
<evidence type="ECO:0000256" key="1">
    <source>
        <dbReference type="SAM" id="Phobius"/>
    </source>
</evidence>
<evidence type="ECO:0000313" key="2">
    <source>
        <dbReference type="EMBL" id="AEK19209.1"/>
    </source>
</evidence>
<name>G0H2L0_METMI</name>
<gene>
    <name evidence="2" type="ORF">GYY_01610</name>
</gene>
<accession>G0H2L0</accession>
<keyword evidence="1" id="KW-0812">Transmembrane</keyword>
<reference evidence="2 3" key="1">
    <citation type="journal article" date="2011" name="J. Bacteriol.">
        <title>Complete Genome Sequence of a Nonculturable Methanococcus maripaludis Strain Extracted in a Metagenomic Survey of Petroleum Reservoir Fluids.</title>
        <authorList>
            <person name="Wang X."/>
            <person name="Greenfield P."/>
            <person name="Li D."/>
            <person name="Hendry P."/>
            <person name="Volk H."/>
            <person name="Sutherland T.D."/>
        </authorList>
    </citation>
    <scope>NUCLEOTIDE SEQUENCE [LARGE SCALE GENOMIC DNA]</scope>
    <source>
        <strain evidence="2 3">X1</strain>
    </source>
</reference>
<dbReference type="AlphaFoldDB" id="G0H2L0"/>
<protein>
    <submittedName>
        <fullName evidence="2">Uncharacterized protein</fullName>
    </submittedName>
</protein>
<dbReference type="Proteomes" id="UP000008889">
    <property type="component" value="Chromosome"/>
</dbReference>
<sequence>MSLIKKLMSKHAKLESYYLWMIFFVIAVFLLAFGVYRLPDLL</sequence>
<organism evidence="3">
    <name type="scientific">Methanococcus maripaludis X1</name>
    <dbReference type="NCBI Taxonomy" id="1053692"/>
    <lineage>
        <taxon>Archaea</taxon>
        <taxon>Methanobacteriati</taxon>
        <taxon>Methanobacteriota</taxon>
        <taxon>Methanomada group</taxon>
        <taxon>Methanococci</taxon>
        <taxon>Methanococcales</taxon>
        <taxon>Methanococcaceae</taxon>
        <taxon>Methanococcus</taxon>
    </lineage>
</organism>